<name>A0A7S4I2X7_9STRA</name>
<keyword evidence="4 8" id="KW-0812">Transmembrane</keyword>
<feature type="transmembrane region" description="Helical" evidence="8">
    <location>
        <begin position="112"/>
        <end position="132"/>
    </location>
</feature>
<keyword evidence="2" id="KW-0813">Transport</keyword>
<dbReference type="AlphaFoldDB" id="A0A7S4I2X7"/>
<evidence type="ECO:0000313" key="9">
    <source>
        <dbReference type="EMBL" id="CAE2217073.1"/>
    </source>
</evidence>
<dbReference type="SUPFAM" id="SSF103473">
    <property type="entry name" value="MFS general substrate transporter"/>
    <property type="match status" value="1"/>
</dbReference>
<feature type="transmembrane region" description="Helical" evidence="8">
    <location>
        <begin position="376"/>
        <end position="401"/>
    </location>
</feature>
<dbReference type="Pfam" id="PF07690">
    <property type="entry name" value="MFS_1"/>
    <property type="match status" value="1"/>
</dbReference>
<dbReference type="PANTHER" id="PTHR43266:SF2">
    <property type="entry name" value="MAJOR FACILITATOR SUPERFAMILY (MFS) PROFILE DOMAIN-CONTAINING PROTEIN"/>
    <property type="match status" value="1"/>
</dbReference>
<dbReference type="Gene3D" id="1.20.1250.20">
    <property type="entry name" value="MFS general substrate transporter like domains"/>
    <property type="match status" value="1"/>
</dbReference>
<dbReference type="InterPro" id="IPR036259">
    <property type="entry name" value="MFS_trans_sf"/>
</dbReference>
<keyword evidence="5 8" id="KW-1133">Transmembrane helix</keyword>
<comment type="subcellular location">
    <subcellularLocation>
        <location evidence="1">Cell membrane</location>
        <topology evidence="1">Multi-pass membrane protein</topology>
    </subcellularLocation>
</comment>
<organism evidence="9">
    <name type="scientific">Odontella aurita</name>
    <dbReference type="NCBI Taxonomy" id="265563"/>
    <lineage>
        <taxon>Eukaryota</taxon>
        <taxon>Sar</taxon>
        <taxon>Stramenopiles</taxon>
        <taxon>Ochrophyta</taxon>
        <taxon>Bacillariophyta</taxon>
        <taxon>Mediophyceae</taxon>
        <taxon>Biddulphiophycidae</taxon>
        <taxon>Eupodiscales</taxon>
        <taxon>Odontellaceae</taxon>
        <taxon>Odontella</taxon>
    </lineage>
</organism>
<feature type="transmembrane region" description="Helical" evidence="8">
    <location>
        <begin position="181"/>
        <end position="198"/>
    </location>
</feature>
<feature type="transmembrane region" description="Helical" evidence="8">
    <location>
        <begin position="345"/>
        <end position="364"/>
    </location>
</feature>
<dbReference type="EMBL" id="HBKQ01010173">
    <property type="protein sequence ID" value="CAE2217073.1"/>
    <property type="molecule type" value="Transcribed_RNA"/>
</dbReference>
<dbReference type="InterPro" id="IPR011701">
    <property type="entry name" value="MFS"/>
</dbReference>
<sequence length="554" mass="59764">MVDNRGKFAQGQTYSDEDGEGEHVEDGIASSSSSSYRNFLLHNKQYQWYLAAHFCQRLGETFVRIANLVAVHDLSPGKQGASLALLATYSLLPKVICSQIGGYLADRHDRRLLMIQLDVLAAIVSLLFLLALRNESLPLVFLATLLRSTIYSTYLPIGNGIVPLLVQSQGDLPTAVTMSNWAYSGTTFLGGIVAGVAAADIGLELCYWIDCITYIASAYLIYRISGNYSVVVGNGQSISGDIVTSDDESVYGNDSCDAGEEWETDNETSRQLRTTWSRCCHSCCRIQDMCSLSLAPCKEIMTYVFSCGFGWLVLLDGSAALVWGPEDILGLSLSIVQSDEEKTRFRVGLTVTVVGLGLLTGPTLTNQFISSHKNPAALQVTCIWGGIGIMTLGWVAVALAATYGHYEAFLVGTFIRTLGSGTIWVGSTLLLQLLTKAQFLGRMLALSAAGETILEALSANISGQIKDKGGSMNNNAILAWFGAALGALVVTIWTIYHMSGGAAAQDRFSRNYQAAPVSNSEVEVTSIRNDGISENVSIEEEDGMYSDSRLPELT</sequence>
<dbReference type="PANTHER" id="PTHR43266">
    <property type="entry name" value="MACROLIDE-EFFLUX PROTEIN"/>
    <property type="match status" value="1"/>
</dbReference>
<gene>
    <name evidence="9" type="ORF">OAUR00152_LOCUS6879</name>
</gene>
<feature type="region of interest" description="Disordered" evidence="7">
    <location>
        <begin position="1"/>
        <end position="29"/>
    </location>
</feature>
<evidence type="ECO:0000256" key="5">
    <source>
        <dbReference type="ARBA" id="ARBA00022989"/>
    </source>
</evidence>
<feature type="transmembrane region" description="Helical" evidence="8">
    <location>
        <begin position="477"/>
        <end position="496"/>
    </location>
</feature>
<evidence type="ECO:0000256" key="2">
    <source>
        <dbReference type="ARBA" id="ARBA00022448"/>
    </source>
</evidence>
<evidence type="ECO:0000256" key="4">
    <source>
        <dbReference type="ARBA" id="ARBA00022692"/>
    </source>
</evidence>
<dbReference type="GO" id="GO:0005886">
    <property type="term" value="C:plasma membrane"/>
    <property type="evidence" value="ECO:0007669"/>
    <property type="project" value="UniProtKB-SubCell"/>
</dbReference>
<proteinExistence type="predicted"/>
<feature type="transmembrane region" description="Helical" evidence="8">
    <location>
        <begin position="413"/>
        <end position="434"/>
    </location>
</feature>
<evidence type="ECO:0000256" key="3">
    <source>
        <dbReference type="ARBA" id="ARBA00022475"/>
    </source>
</evidence>
<protein>
    <submittedName>
        <fullName evidence="9">Uncharacterized protein</fullName>
    </submittedName>
</protein>
<evidence type="ECO:0000256" key="7">
    <source>
        <dbReference type="SAM" id="MobiDB-lite"/>
    </source>
</evidence>
<keyword evidence="6 8" id="KW-0472">Membrane</keyword>
<evidence type="ECO:0000256" key="8">
    <source>
        <dbReference type="SAM" id="Phobius"/>
    </source>
</evidence>
<reference evidence="9" key="1">
    <citation type="submission" date="2021-01" db="EMBL/GenBank/DDBJ databases">
        <authorList>
            <person name="Corre E."/>
            <person name="Pelletier E."/>
            <person name="Niang G."/>
            <person name="Scheremetjew M."/>
            <person name="Finn R."/>
            <person name="Kale V."/>
            <person name="Holt S."/>
            <person name="Cochrane G."/>
            <person name="Meng A."/>
            <person name="Brown T."/>
            <person name="Cohen L."/>
        </authorList>
    </citation>
    <scope>NUCLEOTIDE SEQUENCE</scope>
    <source>
        <strain evidence="9">Isolate 1302-5</strain>
    </source>
</reference>
<evidence type="ECO:0000256" key="6">
    <source>
        <dbReference type="ARBA" id="ARBA00023136"/>
    </source>
</evidence>
<feature type="transmembrane region" description="Helical" evidence="8">
    <location>
        <begin position="300"/>
        <end position="324"/>
    </location>
</feature>
<accession>A0A7S4I2X7</accession>
<keyword evidence="3" id="KW-1003">Cell membrane</keyword>
<dbReference type="GO" id="GO:0022857">
    <property type="term" value="F:transmembrane transporter activity"/>
    <property type="evidence" value="ECO:0007669"/>
    <property type="project" value="InterPro"/>
</dbReference>
<evidence type="ECO:0000256" key="1">
    <source>
        <dbReference type="ARBA" id="ARBA00004651"/>
    </source>
</evidence>